<dbReference type="AlphaFoldDB" id="A0A4Z1GGN3"/>
<sequence length="59" mass="6934">MRYRWRQLIKGREENADFARRGRRSVVHGLANQVHSPVSVKSYLSKPYRLIPRLPAANM</sequence>
<dbReference type="EMBL" id="PQXK01000190">
    <property type="protein sequence ID" value="TGO34592.1"/>
    <property type="molecule type" value="Genomic_DNA"/>
</dbReference>
<protein>
    <submittedName>
        <fullName evidence="1">Uncharacterized protein</fullName>
    </submittedName>
</protein>
<accession>A0A4Z1GGN3</accession>
<proteinExistence type="predicted"/>
<evidence type="ECO:0000313" key="1">
    <source>
        <dbReference type="EMBL" id="TGO34592.1"/>
    </source>
</evidence>
<dbReference type="Proteomes" id="UP000297814">
    <property type="component" value="Unassembled WGS sequence"/>
</dbReference>
<organism evidence="1 2">
    <name type="scientific">Botrytis hyacinthi</name>
    <dbReference type="NCBI Taxonomy" id="278943"/>
    <lineage>
        <taxon>Eukaryota</taxon>
        <taxon>Fungi</taxon>
        <taxon>Dikarya</taxon>
        <taxon>Ascomycota</taxon>
        <taxon>Pezizomycotina</taxon>
        <taxon>Leotiomycetes</taxon>
        <taxon>Helotiales</taxon>
        <taxon>Sclerotiniaceae</taxon>
        <taxon>Botrytis</taxon>
    </lineage>
</organism>
<gene>
    <name evidence="1" type="ORF">BHYA_0190g00100</name>
</gene>
<comment type="caution">
    <text evidence="1">The sequence shown here is derived from an EMBL/GenBank/DDBJ whole genome shotgun (WGS) entry which is preliminary data.</text>
</comment>
<evidence type="ECO:0000313" key="2">
    <source>
        <dbReference type="Proteomes" id="UP000297814"/>
    </source>
</evidence>
<name>A0A4Z1GGN3_9HELO</name>
<reference evidence="1 2" key="1">
    <citation type="submission" date="2017-12" db="EMBL/GenBank/DDBJ databases">
        <title>Comparative genomics of Botrytis spp.</title>
        <authorList>
            <person name="Valero-Jimenez C.A."/>
            <person name="Tapia P."/>
            <person name="Veloso J."/>
            <person name="Silva-Moreno E."/>
            <person name="Staats M."/>
            <person name="Valdes J.H."/>
            <person name="Van Kan J.A.L."/>
        </authorList>
    </citation>
    <scope>NUCLEOTIDE SEQUENCE [LARGE SCALE GENOMIC DNA]</scope>
    <source>
        <strain evidence="1 2">Bh0001</strain>
    </source>
</reference>
<keyword evidence="2" id="KW-1185">Reference proteome</keyword>